<reference evidence="3" key="1">
    <citation type="journal article" date="2019" name="PLoS Negl. Trop. Dis.">
        <title>Revisiting the worldwide diversity of Leptospira species in the environment.</title>
        <authorList>
            <person name="Vincent A.T."/>
            <person name="Schiettekatte O."/>
            <person name="Bourhy P."/>
            <person name="Veyrier F.J."/>
            <person name="Picardeau M."/>
        </authorList>
    </citation>
    <scope>NUCLEOTIDE SEQUENCE [LARGE SCALE GENOMIC DNA]</scope>
    <source>
        <strain evidence="3">201800277</strain>
    </source>
</reference>
<protein>
    <submittedName>
        <fullName evidence="3">Aminodeoxychorismate/anthranilate synthase component II</fullName>
    </submittedName>
</protein>
<dbReference type="SUPFAM" id="SSF52317">
    <property type="entry name" value="Class I glutamine amidotransferase-like"/>
    <property type="match status" value="1"/>
</dbReference>
<organism evidence="3 4">
    <name type="scientific">Leptospira brenneri</name>
    <dbReference type="NCBI Taxonomy" id="2023182"/>
    <lineage>
        <taxon>Bacteria</taxon>
        <taxon>Pseudomonadati</taxon>
        <taxon>Spirochaetota</taxon>
        <taxon>Spirochaetia</taxon>
        <taxon>Leptospirales</taxon>
        <taxon>Leptospiraceae</taxon>
        <taxon>Leptospira</taxon>
    </lineage>
</organism>
<dbReference type="PRINTS" id="PR00097">
    <property type="entry name" value="ANTSNTHASEII"/>
</dbReference>
<dbReference type="RefSeq" id="WP_100789392.1">
    <property type="nucleotide sequence ID" value="NZ_NPDQ01000001.1"/>
</dbReference>
<dbReference type="CDD" id="cd01743">
    <property type="entry name" value="GATase1_Anthranilate_Synthase"/>
    <property type="match status" value="1"/>
</dbReference>
<evidence type="ECO:0000313" key="4">
    <source>
        <dbReference type="Proteomes" id="UP000297891"/>
    </source>
</evidence>
<dbReference type="InterPro" id="IPR029062">
    <property type="entry name" value="Class_I_gatase-like"/>
</dbReference>
<dbReference type="NCBIfam" id="TIGR00566">
    <property type="entry name" value="trpG_papA"/>
    <property type="match status" value="1"/>
</dbReference>
<dbReference type="PRINTS" id="PR00096">
    <property type="entry name" value="GATASE"/>
</dbReference>
<dbReference type="InterPro" id="IPR006221">
    <property type="entry name" value="TrpG/PapA_dom"/>
</dbReference>
<dbReference type="Pfam" id="PF00117">
    <property type="entry name" value="GATase"/>
    <property type="match status" value="1"/>
</dbReference>
<keyword evidence="4" id="KW-1185">Reference proteome</keyword>
<dbReference type="Proteomes" id="UP000297891">
    <property type="component" value="Unassembled WGS sequence"/>
</dbReference>
<proteinExistence type="predicted"/>
<dbReference type="GO" id="GO:0004049">
    <property type="term" value="F:anthranilate synthase activity"/>
    <property type="evidence" value="ECO:0007669"/>
    <property type="project" value="TreeGrafter"/>
</dbReference>
<dbReference type="Gene3D" id="3.40.50.880">
    <property type="match status" value="1"/>
</dbReference>
<gene>
    <name evidence="3" type="ORF">EHQ30_06175</name>
</gene>
<dbReference type="PANTHER" id="PTHR43418">
    <property type="entry name" value="MULTIFUNCTIONAL TRYPTOPHAN BIOSYNTHESIS PROTEIN-RELATED"/>
    <property type="match status" value="1"/>
</dbReference>
<dbReference type="OrthoDB" id="9804328at2"/>
<feature type="domain" description="Glutamine amidotransferase" evidence="2">
    <location>
        <begin position="3"/>
        <end position="186"/>
    </location>
</feature>
<dbReference type="AlphaFoldDB" id="A0A2M9Y5J8"/>
<evidence type="ECO:0000313" key="3">
    <source>
        <dbReference type="EMBL" id="TGK97190.1"/>
    </source>
</evidence>
<sequence length="189" mass="21360">MFLLIDNYDSFTYILYQYLNQIIPTTVIRHNEDLPADLYEKYKAVILSPGPGLPKTSGKLLSHLQSVYQSLPVLGICLGHQAIAEVAGASLEQTPEIFHGRPSEIQHNGMGLFKNIPNGFLANRYHSWAVSKVSLPQELEVTAETKDGVIMGIRHRKWNKVFGVQFHPESILTEHGETLLRNFYEEVIT</sequence>
<accession>A0A2M9Y5J8</accession>
<keyword evidence="1" id="KW-0315">Glutamine amidotransferase</keyword>
<comment type="caution">
    <text evidence="3">The sequence shown here is derived from an EMBL/GenBank/DDBJ whole genome shotgun (WGS) entry which is preliminary data.</text>
</comment>
<dbReference type="InterPro" id="IPR017926">
    <property type="entry name" value="GATASE"/>
</dbReference>
<name>A0A2M9Y5J8_9LEPT</name>
<evidence type="ECO:0000256" key="1">
    <source>
        <dbReference type="ARBA" id="ARBA00022962"/>
    </source>
</evidence>
<dbReference type="PROSITE" id="PS51273">
    <property type="entry name" value="GATASE_TYPE_1"/>
    <property type="match status" value="1"/>
</dbReference>
<dbReference type="EMBL" id="RQFP01000001">
    <property type="protein sequence ID" value="TGK97190.1"/>
    <property type="molecule type" value="Genomic_DNA"/>
</dbReference>
<dbReference type="PANTHER" id="PTHR43418:SF4">
    <property type="entry name" value="MULTIFUNCTIONAL TRYPTOPHAN BIOSYNTHESIS PROTEIN"/>
    <property type="match status" value="1"/>
</dbReference>
<evidence type="ECO:0000259" key="2">
    <source>
        <dbReference type="Pfam" id="PF00117"/>
    </source>
</evidence>
<dbReference type="GO" id="GO:0000162">
    <property type="term" value="P:L-tryptophan biosynthetic process"/>
    <property type="evidence" value="ECO:0007669"/>
    <property type="project" value="TreeGrafter"/>
</dbReference>
<dbReference type="GO" id="GO:0005829">
    <property type="term" value="C:cytosol"/>
    <property type="evidence" value="ECO:0007669"/>
    <property type="project" value="TreeGrafter"/>
</dbReference>
<dbReference type="FunFam" id="3.40.50.880:FF:000003">
    <property type="entry name" value="Anthranilate synthase component II"/>
    <property type="match status" value="1"/>
</dbReference>
<dbReference type="InterPro" id="IPR050472">
    <property type="entry name" value="Anth_synth/Amidotransfase"/>
</dbReference>
<dbReference type="PRINTS" id="PR00099">
    <property type="entry name" value="CPSGATASE"/>
</dbReference>